<sequence length="352" mass="39336">MMGTAKAKKDDSHKHGNSQPSASIPAADGNPTIRSTSPPQPASLRLPPIDQSRAQTPGRHLPPIFPHPAPMSQPRQLIQPPLGDSSAYKPFDTFPTPRPTASHTRTLQSIYLREIEFHCICAARRFWEAHRPQPMLKLVVPNAARPSRPFGSDIPWRGINVLTDPAFRDLQQPIREIFRTVDQATRNDDGLGLREYLSLIADLDWDRVRQQQHQQHLLQQGQQQQSPSRLQQPSQQQLTPSGQPGIPTVITAPRPLCPPPNSNVVDTARKAYSPQFTTIQLLDDLYTWCETVVDAVLKVNVWDGDKEPVELSFAELEGVVSSAKGLALSLNGTMEHRAIGEVWAKWLQSRYP</sequence>
<feature type="region of interest" description="Disordered" evidence="1">
    <location>
        <begin position="1"/>
        <end position="74"/>
    </location>
</feature>
<evidence type="ECO:0000256" key="1">
    <source>
        <dbReference type="SAM" id="MobiDB-lite"/>
    </source>
</evidence>
<comment type="caution">
    <text evidence="2">The sequence shown here is derived from an EMBL/GenBank/DDBJ whole genome shotgun (WGS) entry which is preliminary data.</text>
</comment>
<dbReference type="AlphaFoldDB" id="A0A8H7Y9M6"/>
<evidence type="ECO:0000313" key="2">
    <source>
        <dbReference type="EMBL" id="KAG5288429.1"/>
    </source>
</evidence>
<organism evidence="2 3">
    <name type="scientific">Ajellomyces capsulatus</name>
    <name type="common">Darling's disease fungus</name>
    <name type="synonym">Histoplasma capsulatum</name>
    <dbReference type="NCBI Taxonomy" id="5037"/>
    <lineage>
        <taxon>Eukaryota</taxon>
        <taxon>Fungi</taxon>
        <taxon>Dikarya</taxon>
        <taxon>Ascomycota</taxon>
        <taxon>Pezizomycotina</taxon>
        <taxon>Eurotiomycetes</taxon>
        <taxon>Eurotiomycetidae</taxon>
        <taxon>Onygenales</taxon>
        <taxon>Ajellomycetaceae</taxon>
        <taxon>Histoplasma</taxon>
    </lineage>
</organism>
<name>A0A8H7Y9M6_AJECA</name>
<dbReference type="EMBL" id="JAEVHI010000006">
    <property type="protein sequence ID" value="KAG5288429.1"/>
    <property type="molecule type" value="Genomic_DNA"/>
</dbReference>
<accession>A0A8H7Y9M6</accession>
<proteinExistence type="predicted"/>
<feature type="region of interest" description="Disordered" evidence="1">
    <location>
        <begin position="214"/>
        <end position="258"/>
    </location>
</feature>
<feature type="compositionally biased region" description="Low complexity" evidence="1">
    <location>
        <begin position="214"/>
        <end position="244"/>
    </location>
</feature>
<protein>
    <submittedName>
        <fullName evidence="2">Large tegument protein UL36 domain family protein</fullName>
    </submittedName>
</protein>
<dbReference type="OrthoDB" id="4181111at2759"/>
<dbReference type="VEuPathDB" id="FungiDB:I7I52_11909"/>
<gene>
    <name evidence="2" type="ORF">I7I52_11909</name>
</gene>
<dbReference type="Proteomes" id="UP000670092">
    <property type="component" value="Unassembled WGS sequence"/>
</dbReference>
<evidence type="ECO:0000313" key="3">
    <source>
        <dbReference type="Proteomes" id="UP000670092"/>
    </source>
</evidence>
<reference evidence="2 3" key="1">
    <citation type="submission" date="2021-01" db="EMBL/GenBank/DDBJ databases">
        <title>Chromosome-level genome assembly of a human fungal pathogen reveals clustering of transcriptionally co-regulated genes.</title>
        <authorList>
            <person name="Voorhies M."/>
            <person name="Cohen S."/>
            <person name="Shea T.P."/>
            <person name="Petrus S."/>
            <person name="Munoz J.F."/>
            <person name="Poplawski S."/>
            <person name="Goldman W.E."/>
            <person name="Michael T."/>
            <person name="Cuomo C.A."/>
            <person name="Sil A."/>
            <person name="Beyhan S."/>
        </authorList>
    </citation>
    <scope>NUCLEOTIDE SEQUENCE [LARGE SCALE GENOMIC DNA]</scope>
    <source>
        <strain evidence="2 3">G184AR</strain>
    </source>
</reference>